<protein>
    <submittedName>
        <fullName evidence="1">Uncharacterized protein</fullName>
    </submittedName>
</protein>
<organism evidence="1 2">
    <name type="scientific">Circinella minor</name>
    <dbReference type="NCBI Taxonomy" id="1195481"/>
    <lineage>
        <taxon>Eukaryota</taxon>
        <taxon>Fungi</taxon>
        <taxon>Fungi incertae sedis</taxon>
        <taxon>Mucoromycota</taxon>
        <taxon>Mucoromycotina</taxon>
        <taxon>Mucoromycetes</taxon>
        <taxon>Mucorales</taxon>
        <taxon>Lichtheimiaceae</taxon>
        <taxon>Circinella</taxon>
    </lineage>
</organism>
<keyword evidence="2" id="KW-1185">Reference proteome</keyword>
<proteinExistence type="predicted"/>
<sequence length="457" mass="51758">MTILNSPPMERYLDYNKLQIAVIPGTIKHYNGYSFLRPLMDKLMSLQSIGMQVIRTDDEIINATAHLLFATGDIPAAATLCNHEGHMAIYGCRICIIKTTRLQSIGGTGYDRYFPGSLDTDDAIRDHIQFAKGGLGIRGRIPFVQLYTYHAPFFHPIDEMHPIGCNTAPHLYKLTKSESGTLFSLSGTTIKKNYQFHNTCSKSFPPVFEGKFTDVFTRPNQARAVDYIDMLLYIGPTLLLESFVKLDSCSDEAITAFISIITVCSLGLKWEIDNEDIEVMESARCMERTVGLLSRRIKSKSAIAENAQNQMVMLAAYRDLEKIDLAAMTMTNEDDGSESNQAPNDDRIFQLGSGSDEIQIFNVHQSLLNSYNRWNLKNLIQNYWTRKYPHEQGHIIDEIIVGTVLHIQGNIFSSEINKEPKNARIRNFVQLSLVYDVYARQSYHAANWNGGRFMANY</sequence>
<evidence type="ECO:0000313" key="2">
    <source>
        <dbReference type="Proteomes" id="UP000646827"/>
    </source>
</evidence>
<dbReference type="EMBL" id="JAEPRB010000584">
    <property type="protein sequence ID" value="KAG2214776.1"/>
    <property type="molecule type" value="Genomic_DNA"/>
</dbReference>
<reference evidence="1 2" key="1">
    <citation type="submission" date="2020-12" db="EMBL/GenBank/DDBJ databases">
        <title>Metabolic potential, ecology and presence of endohyphal bacteria is reflected in genomic diversity of Mucoromycotina.</title>
        <authorList>
            <person name="Muszewska A."/>
            <person name="Okrasinska A."/>
            <person name="Steczkiewicz K."/>
            <person name="Drgas O."/>
            <person name="Orlowska M."/>
            <person name="Perlinska-Lenart U."/>
            <person name="Aleksandrzak-Piekarczyk T."/>
            <person name="Szatraj K."/>
            <person name="Zielenkiewicz U."/>
            <person name="Pilsyk S."/>
            <person name="Malc E."/>
            <person name="Mieczkowski P."/>
            <person name="Kruszewska J.S."/>
            <person name="Biernat P."/>
            <person name="Pawlowska J."/>
        </authorList>
    </citation>
    <scope>NUCLEOTIDE SEQUENCE [LARGE SCALE GENOMIC DNA]</scope>
    <source>
        <strain evidence="1 2">CBS 142.35</strain>
    </source>
</reference>
<dbReference type="OrthoDB" id="2285485at2759"/>
<comment type="caution">
    <text evidence="1">The sequence shown here is derived from an EMBL/GenBank/DDBJ whole genome shotgun (WGS) entry which is preliminary data.</text>
</comment>
<dbReference type="AlphaFoldDB" id="A0A8H7V955"/>
<name>A0A8H7V955_9FUNG</name>
<accession>A0A8H7V955</accession>
<gene>
    <name evidence="1" type="ORF">INT45_005909</name>
</gene>
<dbReference type="Proteomes" id="UP000646827">
    <property type="component" value="Unassembled WGS sequence"/>
</dbReference>
<evidence type="ECO:0000313" key="1">
    <source>
        <dbReference type="EMBL" id="KAG2214776.1"/>
    </source>
</evidence>